<name>A0AAE8MUK9_9PEZI</name>
<keyword evidence="2" id="KW-0732">Signal</keyword>
<reference evidence="3" key="1">
    <citation type="submission" date="2018-03" db="EMBL/GenBank/DDBJ databases">
        <authorList>
            <person name="Guldener U."/>
        </authorList>
    </citation>
    <scope>NUCLEOTIDE SEQUENCE</scope>
</reference>
<sequence>MHFKTVALVALAAVASAEKLEFTRINKVGLASLVRRADDGGAYGEGAYEPQESECGEGATCAEACGAGFEQCGESDGVKSCFNPTVGETCCASQGASCQAGFFCTHDDKETTVCCAEGTSLEDCAALNGAGGLTPDQPATTSAAPTTSAAESTSEPAYETTASAEASSSADDTTTSTSDDFTPEPTAPAENPGGADSGASVVAPAVALLAVGAFACLL</sequence>
<gene>
    <name evidence="3" type="ORF">DNG_02522</name>
</gene>
<accession>A0AAE8MUK9</accession>
<feature type="region of interest" description="Disordered" evidence="1">
    <location>
        <begin position="134"/>
        <end position="197"/>
    </location>
</feature>
<comment type="caution">
    <text evidence="3">The sequence shown here is derived from an EMBL/GenBank/DDBJ whole genome shotgun (WGS) entry which is preliminary data.</text>
</comment>
<dbReference type="EMBL" id="ONZQ02000003">
    <property type="protein sequence ID" value="SPN99671.1"/>
    <property type="molecule type" value="Genomic_DNA"/>
</dbReference>
<evidence type="ECO:0000313" key="4">
    <source>
        <dbReference type="Proteomes" id="UP001187682"/>
    </source>
</evidence>
<evidence type="ECO:0000256" key="2">
    <source>
        <dbReference type="SAM" id="SignalP"/>
    </source>
</evidence>
<protein>
    <submittedName>
        <fullName evidence="3">Uncharacterized protein</fullName>
    </submittedName>
</protein>
<keyword evidence="4" id="KW-1185">Reference proteome</keyword>
<proteinExistence type="predicted"/>
<dbReference type="AlphaFoldDB" id="A0AAE8MUK9"/>
<feature type="signal peptide" evidence="2">
    <location>
        <begin position="1"/>
        <end position="17"/>
    </location>
</feature>
<feature type="compositionally biased region" description="Low complexity" evidence="1">
    <location>
        <begin position="134"/>
        <end position="184"/>
    </location>
</feature>
<dbReference type="Proteomes" id="UP001187682">
    <property type="component" value="Unassembled WGS sequence"/>
</dbReference>
<organism evidence="3 4">
    <name type="scientific">Cephalotrichum gorgonifer</name>
    <dbReference type="NCBI Taxonomy" id="2041049"/>
    <lineage>
        <taxon>Eukaryota</taxon>
        <taxon>Fungi</taxon>
        <taxon>Dikarya</taxon>
        <taxon>Ascomycota</taxon>
        <taxon>Pezizomycotina</taxon>
        <taxon>Sordariomycetes</taxon>
        <taxon>Hypocreomycetidae</taxon>
        <taxon>Microascales</taxon>
        <taxon>Microascaceae</taxon>
        <taxon>Cephalotrichum</taxon>
    </lineage>
</organism>
<evidence type="ECO:0000313" key="3">
    <source>
        <dbReference type="EMBL" id="SPN99671.1"/>
    </source>
</evidence>
<feature type="chain" id="PRO_5042233572" evidence="2">
    <location>
        <begin position="18"/>
        <end position="218"/>
    </location>
</feature>
<evidence type="ECO:0000256" key="1">
    <source>
        <dbReference type="SAM" id="MobiDB-lite"/>
    </source>
</evidence>